<evidence type="ECO:0000256" key="1">
    <source>
        <dbReference type="SAM" id="SignalP"/>
    </source>
</evidence>
<feature type="signal peptide" evidence="1">
    <location>
        <begin position="1"/>
        <end position="20"/>
    </location>
</feature>
<dbReference type="EMBL" id="JADEVV010000098">
    <property type="protein sequence ID" value="MBE9255789.1"/>
    <property type="molecule type" value="Genomic_DNA"/>
</dbReference>
<gene>
    <name evidence="2" type="ORF">IQ217_18555</name>
</gene>
<dbReference type="Proteomes" id="UP000658720">
    <property type="component" value="Unassembled WGS sequence"/>
</dbReference>
<proteinExistence type="predicted"/>
<name>A0ABR9VWS1_9SYNC</name>
<keyword evidence="3" id="KW-1185">Reference proteome</keyword>
<evidence type="ECO:0000313" key="3">
    <source>
        <dbReference type="Proteomes" id="UP000658720"/>
    </source>
</evidence>
<evidence type="ECO:0000313" key="2">
    <source>
        <dbReference type="EMBL" id="MBE9255789.1"/>
    </source>
</evidence>
<dbReference type="RefSeq" id="WP_194021382.1">
    <property type="nucleotide sequence ID" value="NZ_JADEVV010000098.1"/>
</dbReference>
<sequence>MKTILLTAVLVLVTGTAAQAQYYNGYSYGNDNYRQNYGTYQGRNGYRSNVNYNQYGNNGYGTVRDNRGNQLDHSRQRVGNTTFDNYRFNNGRSVNCTTMTIGNMVNRNCY</sequence>
<comment type="caution">
    <text evidence="2">The sequence shown here is derived from an EMBL/GenBank/DDBJ whole genome shotgun (WGS) entry which is preliminary data.</text>
</comment>
<keyword evidence="1" id="KW-0732">Signal</keyword>
<protein>
    <submittedName>
        <fullName evidence="2">Uncharacterized protein</fullName>
    </submittedName>
</protein>
<organism evidence="2 3">
    <name type="scientific">Synechocystis salina LEGE 00031</name>
    <dbReference type="NCBI Taxonomy" id="1828736"/>
    <lineage>
        <taxon>Bacteria</taxon>
        <taxon>Bacillati</taxon>
        <taxon>Cyanobacteriota</taxon>
        <taxon>Cyanophyceae</taxon>
        <taxon>Synechococcales</taxon>
        <taxon>Merismopediaceae</taxon>
        <taxon>Synechocystis</taxon>
    </lineage>
</organism>
<reference evidence="2 3" key="1">
    <citation type="submission" date="2020-10" db="EMBL/GenBank/DDBJ databases">
        <authorList>
            <person name="Castelo-Branco R."/>
            <person name="Eusebio N."/>
            <person name="Adriana R."/>
            <person name="Vieira A."/>
            <person name="Brugerolle De Fraissinette N."/>
            <person name="Rezende De Castro R."/>
            <person name="Schneider M.P."/>
            <person name="Vasconcelos V."/>
            <person name="Leao P.N."/>
        </authorList>
    </citation>
    <scope>NUCLEOTIDE SEQUENCE [LARGE SCALE GENOMIC DNA]</scope>
    <source>
        <strain evidence="2 3">LEGE 00031</strain>
    </source>
</reference>
<accession>A0ABR9VWS1</accession>
<feature type="chain" id="PRO_5047367004" evidence="1">
    <location>
        <begin position="21"/>
        <end position="110"/>
    </location>
</feature>